<gene>
    <name evidence="2" type="ORF">JTE90_012527</name>
</gene>
<keyword evidence="3" id="KW-1185">Reference proteome</keyword>
<name>A0AAV6UZ05_9ARAC</name>
<reference evidence="2 3" key="1">
    <citation type="journal article" date="2022" name="Nat. Ecol. Evol.">
        <title>A masculinizing supergene underlies an exaggerated male reproductive morph in a spider.</title>
        <authorList>
            <person name="Hendrickx F."/>
            <person name="De Corte Z."/>
            <person name="Sonet G."/>
            <person name="Van Belleghem S.M."/>
            <person name="Kostlbacher S."/>
            <person name="Vangestel C."/>
        </authorList>
    </citation>
    <scope>NUCLEOTIDE SEQUENCE [LARGE SCALE GENOMIC DNA]</scope>
    <source>
        <strain evidence="2">W744_W776</strain>
    </source>
</reference>
<dbReference type="AlphaFoldDB" id="A0AAV6UZ05"/>
<feature type="region of interest" description="Disordered" evidence="1">
    <location>
        <begin position="1"/>
        <end position="21"/>
    </location>
</feature>
<protein>
    <submittedName>
        <fullName evidence="2">Uncharacterized protein</fullName>
    </submittedName>
</protein>
<proteinExistence type="predicted"/>
<organism evidence="2 3">
    <name type="scientific">Oedothorax gibbosus</name>
    <dbReference type="NCBI Taxonomy" id="931172"/>
    <lineage>
        <taxon>Eukaryota</taxon>
        <taxon>Metazoa</taxon>
        <taxon>Ecdysozoa</taxon>
        <taxon>Arthropoda</taxon>
        <taxon>Chelicerata</taxon>
        <taxon>Arachnida</taxon>
        <taxon>Araneae</taxon>
        <taxon>Araneomorphae</taxon>
        <taxon>Entelegynae</taxon>
        <taxon>Araneoidea</taxon>
        <taxon>Linyphiidae</taxon>
        <taxon>Erigoninae</taxon>
        <taxon>Oedothorax</taxon>
    </lineage>
</organism>
<sequence>MFTTAKSARISDADSQAPRPGQVCVRHARPGLSGVTTRRILGPGGVEAPPHPPTCRRDRLLSFPCRPCPKTDPQNTERRVTFVSWVVANDLTRRVEYEFGFSWEYDTHFNNILRTKTGLEFLTAEKDCLK</sequence>
<evidence type="ECO:0000313" key="2">
    <source>
        <dbReference type="EMBL" id="KAG8189457.1"/>
    </source>
</evidence>
<dbReference type="Proteomes" id="UP000827092">
    <property type="component" value="Unassembled WGS sequence"/>
</dbReference>
<accession>A0AAV6UZ05</accession>
<dbReference type="EMBL" id="JAFNEN010000215">
    <property type="protein sequence ID" value="KAG8189457.1"/>
    <property type="molecule type" value="Genomic_DNA"/>
</dbReference>
<comment type="caution">
    <text evidence="2">The sequence shown here is derived from an EMBL/GenBank/DDBJ whole genome shotgun (WGS) entry which is preliminary data.</text>
</comment>
<evidence type="ECO:0000256" key="1">
    <source>
        <dbReference type="SAM" id="MobiDB-lite"/>
    </source>
</evidence>
<evidence type="ECO:0000313" key="3">
    <source>
        <dbReference type="Proteomes" id="UP000827092"/>
    </source>
</evidence>